<feature type="compositionally biased region" description="Basic residues" evidence="1">
    <location>
        <begin position="109"/>
        <end position="120"/>
    </location>
</feature>
<sequence length="120" mass="13120">MDIGFNPAMAWSADRHRGFGARLLGHPANRVKHEENERDIMTITTTNTSTMFWFKRIAAGAILATGSALVALGAAPDSYADTTGPNMSHPAPHPAFPHQSNQPVPGSSIHHHHQWNRHRG</sequence>
<gene>
    <name evidence="2" type="ORF">MHPYR_140040</name>
</gene>
<feature type="region of interest" description="Disordered" evidence="1">
    <location>
        <begin position="78"/>
        <end position="120"/>
    </location>
</feature>
<dbReference type="AlphaFoldDB" id="A0A1Y5P5E2"/>
<name>A0A1Y5P5E2_9MYCO</name>
<dbReference type="EMBL" id="FLQS01000006">
    <property type="protein sequence ID" value="SBS72529.1"/>
    <property type="molecule type" value="Genomic_DNA"/>
</dbReference>
<evidence type="ECO:0000313" key="2">
    <source>
        <dbReference type="EMBL" id="SBS72529.1"/>
    </source>
</evidence>
<evidence type="ECO:0000256" key="1">
    <source>
        <dbReference type="SAM" id="MobiDB-lite"/>
    </source>
</evidence>
<protein>
    <submittedName>
        <fullName evidence="2">Uncharacterized protein</fullName>
    </submittedName>
</protein>
<proteinExistence type="predicted"/>
<reference evidence="2" key="1">
    <citation type="submission" date="2016-03" db="EMBL/GenBank/DDBJ databases">
        <authorList>
            <person name="Ploux O."/>
        </authorList>
    </citation>
    <scope>NUCLEOTIDE SEQUENCE</scope>
    <source>
        <strain evidence="2">UC10</strain>
    </source>
</reference>
<organism evidence="2">
    <name type="scientific">uncultured Mycobacterium sp</name>
    <dbReference type="NCBI Taxonomy" id="171292"/>
    <lineage>
        <taxon>Bacteria</taxon>
        <taxon>Bacillati</taxon>
        <taxon>Actinomycetota</taxon>
        <taxon>Actinomycetes</taxon>
        <taxon>Mycobacteriales</taxon>
        <taxon>Mycobacteriaceae</taxon>
        <taxon>Mycobacterium</taxon>
        <taxon>environmental samples</taxon>
    </lineage>
</organism>
<accession>A0A1Y5P5E2</accession>